<proteinExistence type="predicted"/>
<feature type="region of interest" description="Disordered" evidence="1">
    <location>
        <begin position="1"/>
        <end position="25"/>
    </location>
</feature>
<reference evidence="2 3" key="1">
    <citation type="submission" date="2019-12" db="EMBL/GenBank/DDBJ databases">
        <title>Devosia maris sp. nov., isolated from the deep seawater.</title>
        <authorList>
            <person name="Liu Y."/>
        </authorList>
    </citation>
    <scope>NUCLEOTIDE SEQUENCE [LARGE SCALE GENOMIC DNA]</scope>
    <source>
        <strain evidence="2 3">L53-10-65</strain>
    </source>
</reference>
<dbReference type="Proteomes" id="UP000438106">
    <property type="component" value="Unassembled WGS sequence"/>
</dbReference>
<protein>
    <submittedName>
        <fullName evidence="2">Uncharacterized protein</fullName>
    </submittedName>
</protein>
<sequence>MPDRFSDHTSGLTAPASHGFSIVPSDTLDLPEVTRAIFIGGSGTVSMVVSSGAEIDFVGVAGGTVLPIRARRVKLTGTTATSLVGLA</sequence>
<dbReference type="RefSeq" id="WP_157289416.1">
    <property type="nucleotide sequence ID" value="NZ_WQRF01000001.1"/>
</dbReference>
<evidence type="ECO:0000313" key="2">
    <source>
        <dbReference type="EMBL" id="MVS98487.1"/>
    </source>
</evidence>
<gene>
    <name evidence="2" type="ORF">GO014_05580</name>
</gene>
<keyword evidence="3" id="KW-1185">Reference proteome</keyword>
<dbReference type="EMBL" id="WQRF01000001">
    <property type="protein sequence ID" value="MVS98487.1"/>
    <property type="molecule type" value="Genomic_DNA"/>
</dbReference>
<comment type="caution">
    <text evidence="2">The sequence shown here is derived from an EMBL/GenBank/DDBJ whole genome shotgun (WGS) entry which is preliminary data.</text>
</comment>
<evidence type="ECO:0000256" key="1">
    <source>
        <dbReference type="SAM" id="MobiDB-lite"/>
    </source>
</evidence>
<dbReference type="AlphaFoldDB" id="A0A7X3FPN9"/>
<organism evidence="2 3">
    <name type="scientific">Devosia marina</name>
    <dbReference type="NCBI Taxonomy" id="2683198"/>
    <lineage>
        <taxon>Bacteria</taxon>
        <taxon>Pseudomonadati</taxon>
        <taxon>Pseudomonadota</taxon>
        <taxon>Alphaproteobacteria</taxon>
        <taxon>Hyphomicrobiales</taxon>
        <taxon>Devosiaceae</taxon>
        <taxon>Devosia</taxon>
    </lineage>
</organism>
<evidence type="ECO:0000313" key="3">
    <source>
        <dbReference type="Proteomes" id="UP000438106"/>
    </source>
</evidence>
<accession>A0A7X3FPN9</accession>
<name>A0A7X3FPN9_9HYPH</name>